<dbReference type="SUPFAM" id="SSF74853">
    <property type="entry name" value="Lamin A/C globular tail domain"/>
    <property type="match status" value="4"/>
</dbReference>
<feature type="compositionally biased region" description="Polar residues" evidence="1">
    <location>
        <begin position="1445"/>
        <end position="1456"/>
    </location>
</feature>
<evidence type="ECO:0000256" key="1">
    <source>
        <dbReference type="SAM" id="MobiDB-lite"/>
    </source>
</evidence>
<name>A0ABT3FKR1_9BACT</name>
<feature type="domain" description="LTD" evidence="2">
    <location>
        <begin position="1285"/>
        <end position="1400"/>
    </location>
</feature>
<evidence type="ECO:0000313" key="4">
    <source>
        <dbReference type="Proteomes" id="UP001207930"/>
    </source>
</evidence>
<dbReference type="InterPro" id="IPR036415">
    <property type="entry name" value="Lamin_tail_dom_sf"/>
</dbReference>
<dbReference type="Pfam" id="PF00932">
    <property type="entry name" value="LTD"/>
    <property type="match status" value="4"/>
</dbReference>
<proteinExistence type="predicted"/>
<dbReference type="PROSITE" id="PS51841">
    <property type="entry name" value="LTD"/>
    <property type="match status" value="4"/>
</dbReference>
<comment type="caution">
    <text evidence="3">The sequence shown here is derived from an EMBL/GenBank/DDBJ whole genome shotgun (WGS) entry which is preliminary data.</text>
</comment>
<keyword evidence="4" id="KW-1185">Reference proteome</keyword>
<evidence type="ECO:0000313" key="3">
    <source>
        <dbReference type="EMBL" id="MCW1883585.1"/>
    </source>
</evidence>
<evidence type="ECO:0000259" key="2">
    <source>
        <dbReference type="PROSITE" id="PS51841"/>
    </source>
</evidence>
<reference evidence="3 4" key="1">
    <citation type="submission" date="2022-10" db="EMBL/GenBank/DDBJ databases">
        <title>Luteolibacter flavescens strain MCCC 1K03193, whole genome shotgun sequencing project.</title>
        <authorList>
            <person name="Zhao G."/>
            <person name="Shen L."/>
        </authorList>
    </citation>
    <scope>NUCLEOTIDE SEQUENCE [LARGE SCALE GENOMIC DNA]</scope>
    <source>
        <strain evidence="3 4">MCCC 1K03193</strain>
    </source>
</reference>
<dbReference type="InterPro" id="IPR059177">
    <property type="entry name" value="GH29D-like_dom"/>
</dbReference>
<feature type="domain" description="LTD" evidence="2">
    <location>
        <begin position="1121"/>
        <end position="1282"/>
    </location>
</feature>
<dbReference type="EMBL" id="JAPDDS010000001">
    <property type="protein sequence ID" value="MCW1883585.1"/>
    <property type="molecule type" value="Genomic_DNA"/>
</dbReference>
<dbReference type="Pfam" id="PF13290">
    <property type="entry name" value="CHB_HEX_C_1"/>
    <property type="match status" value="2"/>
</dbReference>
<feature type="domain" description="LTD" evidence="2">
    <location>
        <begin position="966"/>
        <end position="1080"/>
    </location>
</feature>
<protein>
    <submittedName>
        <fullName evidence="3">Lamin tail domain-containing protein</fullName>
    </submittedName>
</protein>
<accession>A0ABT3FKR1</accession>
<dbReference type="Proteomes" id="UP001207930">
    <property type="component" value="Unassembled WGS sequence"/>
</dbReference>
<feature type="region of interest" description="Disordered" evidence="1">
    <location>
        <begin position="1427"/>
        <end position="1457"/>
    </location>
</feature>
<dbReference type="InterPro" id="IPR001322">
    <property type="entry name" value="Lamin_tail_dom"/>
</dbReference>
<feature type="compositionally biased region" description="Polar residues" evidence="1">
    <location>
        <begin position="1427"/>
        <end position="1436"/>
    </location>
</feature>
<dbReference type="Gene3D" id="2.60.40.1260">
    <property type="entry name" value="Lamin Tail domain"/>
    <property type="match status" value="3"/>
</dbReference>
<dbReference type="InterPro" id="IPR014867">
    <property type="entry name" value="Spore_coat_CotH_CotH2/3/7"/>
</dbReference>
<dbReference type="Pfam" id="PF08757">
    <property type="entry name" value="CotH"/>
    <property type="match status" value="1"/>
</dbReference>
<dbReference type="Gene3D" id="2.60.120.260">
    <property type="entry name" value="Galactose-binding domain-like"/>
    <property type="match status" value="1"/>
</dbReference>
<feature type="domain" description="LTD" evidence="2">
    <location>
        <begin position="1"/>
        <end position="111"/>
    </location>
</feature>
<gene>
    <name evidence="3" type="ORF">OKA04_02525</name>
</gene>
<sequence>MINEFCASNQNGLEDEDGDRPDWVEIYNPDTTTANLTNWYLTDNSGSKTKWRFPAVTIPPGGYLVVFASGKDRRVPGQPLHTNFSLSADGEYLGLIRANGVGVASQFSPTYPPQYADISYGRPSNVVTTTLVSETSQALWAVPLSATNPDSSWITTNYPASGWVNATQGIGYDRNTSINFLPEIGSNGNTENAMYGLRTSCYVRMPFTMPAGLTPTRLRLRVKYDDGFASWMNGQPLLSNGTQVRRNAPTPLLWNSEATQTHEDPEALVYEDFIVTESASNLVAGQNALAFQVLNRGVNSSDLLFRVTLEAESEGTGNPDPAYFGTPTPGARNPGVAGTVIPQPVNFSRASGTFASNFNLTLTGALAGQQIRYTTNGSLPGATSTLYTGAISVTNSSLIRARVYNPTTGALGLISAGHYEKLDSSMSNYRSSNAAFKSALPVVVLNNRGGGEIANDNVARSARMQVYDRDASGYASLAATATPSLTRNVGVKLRGSSSASFPKKSYGIEFLDESGTETDSPLLGMPAGSDWALISCYDFDRAFMRNAWIYEISRQAGRWAPRTRLVEVYFNQDGDSLEYADYRGVYILCESIRRDNDRVDVTGIEPSDTTSPGVTGGYIFKVDRKDSDEFAWTTNRALPPLDNLVIYRPKLPNLPVQQSSYMVNYFQDFEDTLFNEAASGFNTRNYRSFIDSESWVDHNIFVGVTKNVDALRLSAYFHKDRGGVMVAGPLWDFDRSANSTDWRDDDFATWPGGGDATNYFTYAWWDRLFADIEFRQLYVDRWQALRRGPLATTNIQAVLSGYLAEFRTSDSDNPTTRDYTRWYGASSNNIATETNKLLTWLTNRSSWIDSQFASQPVIARPSGVVTAGQTTMIAVPSGTTVYYTLDGSDPRAVGGGVSPTAIAYSTGSTISIPATLRVKARAFRSGSYSMPATNWSGPAEALYLVDEVFASSSNLMVSAVNYHPMEPTTAELTALPSVEGGEFEWIELKNSSATPVNLDGVKLMDGKPVTAVTLAPFTLAPGERALIVKNPAAFAERYGSAAAARIAGRWTGSANLSNSGEEILLVNRMGTTIANFEYGDSGDWPVRADGPGSALAYTGTTHTAADYANPANWAASTSVHGSPGIDPAAPPSSVVINELLANPVSPELDQIELRNNGSSAVDLSGWYLSNIVEAISEEDYRRFRIPDGTVIPAGGYVVFDETDFNPNGGWNPSPGTPGEGEFSLDGRRGGSLWLISADPASGRLRHFEQQEGWTPVSPGVAYGRSPDGSGPLVPLASFTPLAANTVPRVGPVQVTEIHYHPSGSTPEFVEISNTGGIAESLANWTMRGDVDFDFPAGFTIAPGEAIVMVAFDPAVQTSQVTAFRSQYGVAAQVRLVGPWSVGTSLGNTSGTVRLRRTVPPPEDEPGYIGLMLEDEVNYLAQAPWPTTASGTGSSIRRNGVRRQGSDPTAWSASTPGPGSGVAGYYAWRISSGLGTSASGDAGSDPDQDGLSNLTEYLMGSNPSAQTPLVSGLDAGGTRFELNYSLRRDRDDGILSASQSAGLLDWVPAENDEMISTDGVTEQRRAWLPLGEKGFLRLEATEVP</sequence>
<organism evidence="3 4">
    <name type="scientific">Luteolibacter flavescens</name>
    <dbReference type="NCBI Taxonomy" id="1859460"/>
    <lineage>
        <taxon>Bacteria</taxon>
        <taxon>Pseudomonadati</taxon>
        <taxon>Verrucomicrobiota</taxon>
        <taxon>Verrucomicrobiia</taxon>
        <taxon>Verrucomicrobiales</taxon>
        <taxon>Verrucomicrobiaceae</taxon>
        <taxon>Luteolibacter</taxon>
    </lineage>
</organism>